<evidence type="ECO:0000256" key="7">
    <source>
        <dbReference type="ARBA" id="ARBA00023136"/>
    </source>
</evidence>
<proteinExistence type="inferred from homology"/>
<accession>A0A1B7XAD7</accession>
<dbReference type="GO" id="GO:0005886">
    <property type="term" value="C:plasma membrane"/>
    <property type="evidence" value="ECO:0007669"/>
    <property type="project" value="UniProtKB-SubCell"/>
</dbReference>
<comment type="function">
    <text evidence="10">Catalyzes the transfer of an acyl group from acyl-phosphate (acyl-PO(4)) to glycerol-3-phosphate (G3P) to form lysophosphatidic acid (LPA). This enzyme utilizes acyl-phosphate as fatty acyl donor, but not acyl-CoA or acyl-ACP.</text>
</comment>
<keyword evidence="1 10" id="KW-1003">Cell membrane</keyword>
<protein>
    <recommendedName>
        <fullName evidence="10">Glycerol-3-phosphate acyltransferase</fullName>
    </recommendedName>
    <alternativeName>
        <fullName evidence="10">Acyl-PO4 G3P acyltransferase</fullName>
    </alternativeName>
    <alternativeName>
        <fullName evidence="10">Acyl-phosphate--glycerol-3-phosphate acyltransferase</fullName>
    </alternativeName>
    <alternativeName>
        <fullName evidence="10">G3P acyltransferase</fullName>
        <shortName evidence="10">GPAT</shortName>
        <ecNumber evidence="10">2.3.1.275</ecNumber>
    </alternativeName>
    <alternativeName>
        <fullName evidence="10">Lysophosphatidic acid synthase</fullName>
        <shortName evidence="10">LPA synthase</shortName>
    </alternativeName>
</protein>
<evidence type="ECO:0000256" key="6">
    <source>
        <dbReference type="ARBA" id="ARBA00023098"/>
    </source>
</evidence>
<feature type="transmembrane region" description="Helical" evidence="10">
    <location>
        <begin position="154"/>
        <end position="176"/>
    </location>
</feature>
<sequence>MLAKLLWLGIAYVMGSIPFGLLIAKAACGIDPRLDGSKNVGATNVARLCGFKFGVATLACDLLKGAVPVAIAFTISHNWLFLSLVAFAALIGHVRSCFLDFKGGKAVATTVGVFIPLAFYPILFSCLASAFVIWRSGYVSMGSLTLVVTLPVFLFLSGHWSFIPLAIAVLALVFWTHRENIGRLARGEEKSWLKKKHEEQA</sequence>
<reference evidence="11 12" key="1">
    <citation type="submission" date="2015-01" db="EMBL/GenBank/DDBJ databases">
        <title>Desulfovibrio sp. JC271 draft genome sequence.</title>
        <authorList>
            <person name="Shivani Y."/>
            <person name="Subhash Y."/>
            <person name="Sasikala C."/>
            <person name="Ramana C.V."/>
        </authorList>
    </citation>
    <scope>NUCLEOTIDE SEQUENCE [LARGE SCALE GENOMIC DNA]</scope>
    <source>
        <strain evidence="11 12">JC271</strain>
    </source>
</reference>
<dbReference type="SMART" id="SM01207">
    <property type="entry name" value="G3P_acyltransf"/>
    <property type="match status" value="1"/>
</dbReference>
<evidence type="ECO:0000256" key="1">
    <source>
        <dbReference type="ARBA" id="ARBA00022475"/>
    </source>
</evidence>
<feature type="transmembrane region" description="Helical" evidence="10">
    <location>
        <begin position="79"/>
        <end position="99"/>
    </location>
</feature>
<evidence type="ECO:0000256" key="10">
    <source>
        <dbReference type="HAMAP-Rule" id="MF_01043"/>
    </source>
</evidence>
<evidence type="ECO:0000313" key="12">
    <source>
        <dbReference type="Proteomes" id="UP000091979"/>
    </source>
</evidence>
<keyword evidence="7 10" id="KW-0472">Membrane</keyword>
<comment type="similarity">
    <text evidence="10">Belongs to the PlsY family.</text>
</comment>
<dbReference type="OrthoDB" id="9777124at2"/>
<dbReference type="InterPro" id="IPR003811">
    <property type="entry name" value="G3P_acylTferase_PlsY"/>
</dbReference>
<comment type="subcellular location">
    <subcellularLocation>
        <location evidence="10">Cell membrane</location>
        <topology evidence="10">Multi-pass membrane protein</topology>
    </subcellularLocation>
</comment>
<dbReference type="GO" id="GO:0008654">
    <property type="term" value="P:phospholipid biosynthetic process"/>
    <property type="evidence" value="ECO:0007669"/>
    <property type="project" value="UniProtKB-UniRule"/>
</dbReference>
<comment type="subunit">
    <text evidence="10">Probably interacts with PlsX.</text>
</comment>
<dbReference type="PATRIC" id="fig|1560234.3.peg.1738"/>
<feature type="transmembrane region" description="Helical" evidence="10">
    <location>
        <begin position="111"/>
        <end position="134"/>
    </location>
</feature>
<evidence type="ECO:0000256" key="3">
    <source>
        <dbReference type="ARBA" id="ARBA00022679"/>
    </source>
</evidence>
<dbReference type="EMBL" id="JXMS01000026">
    <property type="protein sequence ID" value="OBQ46349.1"/>
    <property type="molecule type" value="Genomic_DNA"/>
</dbReference>
<keyword evidence="2 10" id="KW-0444">Lipid biosynthesis</keyword>
<evidence type="ECO:0000313" key="11">
    <source>
        <dbReference type="EMBL" id="OBQ46349.1"/>
    </source>
</evidence>
<keyword evidence="6 10" id="KW-0443">Lipid metabolism</keyword>
<evidence type="ECO:0000256" key="2">
    <source>
        <dbReference type="ARBA" id="ARBA00022516"/>
    </source>
</evidence>
<keyword evidence="3 10" id="KW-0808">Transferase</keyword>
<keyword evidence="8 10" id="KW-0594">Phospholipid biosynthesis</keyword>
<dbReference type="RefSeq" id="WP_066857088.1">
    <property type="nucleotide sequence ID" value="NZ_JXMS01000026.1"/>
</dbReference>
<dbReference type="HAMAP" id="MF_01043">
    <property type="entry name" value="PlsY"/>
    <property type="match status" value="1"/>
</dbReference>
<dbReference type="UniPathway" id="UPA00085"/>
<evidence type="ECO:0000256" key="9">
    <source>
        <dbReference type="ARBA" id="ARBA00023264"/>
    </source>
</evidence>
<comment type="caution">
    <text evidence="11">The sequence shown here is derived from an EMBL/GenBank/DDBJ whole genome shotgun (WGS) entry which is preliminary data.</text>
</comment>
<dbReference type="GO" id="GO:0043772">
    <property type="term" value="F:acyl-phosphate glycerol-3-phosphate acyltransferase activity"/>
    <property type="evidence" value="ECO:0007669"/>
    <property type="project" value="UniProtKB-UniRule"/>
</dbReference>
<keyword evidence="9 10" id="KW-1208">Phospholipid metabolism</keyword>
<keyword evidence="12" id="KW-1185">Reference proteome</keyword>
<comment type="pathway">
    <text evidence="10">Lipid metabolism; phospholipid metabolism.</text>
</comment>
<evidence type="ECO:0000256" key="4">
    <source>
        <dbReference type="ARBA" id="ARBA00022692"/>
    </source>
</evidence>
<dbReference type="Proteomes" id="UP000091979">
    <property type="component" value="Unassembled WGS sequence"/>
</dbReference>
<feature type="transmembrane region" description="Helical" evidence="10">
    <location>
        <begin position="6"/>
        <end position="28"/>
    </location>
</feature>
<keyword evidence="5 10" id="KW-1133">Transmembrane helix</keyword>
<name>A0A1B7XAD7_9BACT</name>
<keyword evidence="4 10" id="KW-0812">Transmembrane</keyword>
<dbReference type="Pfam" id="PF02660">
    <property type="entry name" value="G3P_acyltransf"/>
    <property type="match status" value="1"/>
</dbReference>
<dbReference type="STRING" id="1560234.SP90_13135"/>
<organism evidence="11 12">
    <name type="scientific">Halodesulfovibrio spirochaetisodalis</name>
    <dbReference type="NCBI Taxonomy" id="1560234"/>
    <lineage>
        <taxon>Bacteria</taxon>
        <taxon>Pseudomonadati</taxon>
        <taxon>Thermodesulfobacteriota</taxon>
        <taxon>Desulfovibrionia</taxon>
        <taxon>Desulfovibrionales</taxon>
        <taxon>Desulfovibrionaceae</taxon>
        <taxon>Halodesulfovibrio</taxon>
    </lineage>
</organism>
<comment type="catalytic activity">
    <reaction evidence="10">
        <text>an acyl phosphate + sn-glycerol 3-phosphate = a 1-acyl-sn-glycero-3-phosphate + phosphate</text>
        <dbReference type="Rhea" id="RHEA:34075"/>
        <dbReference type="ChEBI" id="CHEBI:43474"/>
        <dbReference type="ChEBI" id="CHEBI:57597"/>
        <dbReference type="ChEBI" id="CHEBI:57970"/>
        <dbReference type="ChEBI" id="CHEBI:59918"/>
        <dbReference type="EC" id="2.3.1.275"/>
    </reaction>
</comment>
<dbReference type="PANTHER" id="PTHR30309">
    <property type="entry name" value="INNER MEMBRANE PROTEIN YGIH"/>
    <property type="match status" value="1"/>
</dbReference>
<dbReference type="PANTHER" id="PTHR30309:SF0">
    <property type="entry name" value="GLYCEROL-3-PHOSPHATE ACYLTRANSFERASE-RELATED"/>
    <property type="match status" value="1"/>
</dbReference>
<evidence type="ECO:0000256" key="8">
    <source>
        <dbReference type="ARBA" id="ARBA00023209"/>
    </source>
</evidence>
<gene>
    <name evidence="10" type="primary">plsY</name>
    <name evidence="11" type="ORF">SP90_13135</name>
</gene>
<dbReference type="AlphaFoldDB" id="A0A1B7XAD7"/>
<dbReference type="EC" id="2.3.1.275" evidence="10"/>
<dbReference type="NCBIfam" id="TIGR00023">
    <property type="entry name" value="glycerol-3-phosphate 1-O-acyltransferase PlsY"/>
    <property type="match status" value="1"/>
</dbReference>
<evidence type="ECO:0000256" key="5">
    <source>
        <dbReference type="ARBA" id="ARBA00022989"/>
    </source>
</evidence>